<gene>
    <name evidence="1" type="ORF">NBM05_07230</name>
</gene>
<dbReference type="Pfam" id="PF16262">
    <property type="entry name" value="DUF4916"/>
    <property type="match status" value="1"/>
</dbReference>
<accession>A0A9X2HK76</accession>
<dbReference type="AlphaFoldDB" id="A0A9X2HK76"/>
<name>A0A9X2HK76_9MICC</name>
<dbReference type="InterPro" id="IPR032582">
    <property type="entry name" value="DUF4916"/>
</dbReference>
<sequence>MSSVRTPDPTPGWLPEEELAQARQRLPMVYIQAIPVVLDPLGNITEVGLLLRPNEEGTMVRSFVSGRVHYRETVRAALLRHLEKDLGPLAMPQMPFTLAPFTVAEYFPAPSQSGLTDERQHAVALCYIVPVTGDCEPRQDALQLSWLTPDEAVSPSIQEEFEGGAGDLVHRALAHAGWGRC</sequence>
<protein>
    <submittedName>
        <fullName evidence="1">NUDIX hydrolase family protein</fullName>
    </submittedName>
</protein>
<dbReference type="Gene3D" id="3.90.79.10">
    <property type="entry name" value="Nucleoside Triphosphate Pyrophosphohydrolase"/>
    <property type="match status" value="1"/>
</dbReference>
<comment type="caution">
    <text evidence="1">The sequence shown here is derived from an EMBL/GenBank/DDBJ whole genome shotgun (WGS) entry which is preliminary data.</text>
</comment>
<keyword evidence="2" id="KW-1185">Reference proteome</keyword>
<reference evidence="1" key="1">
    <citation type="submission" date="2022-06" db="EMBL/GenBank/DDBJ databases">
        <title>Rothia sp. isolated from sandalwood seedling.</title>
        <authorList>
            <person name="Tuikhar N."/>
            <person name="Kirdat K."/>
            <person name="Thorat V."/>
            <person name="Swetha P."/>
            <person name="Padma S."/>
            <person name="Sundararaj R."/>
            <person name="Yadav A."/>
        </authorList>
    </citation>
    <scope>NUCLEOTIDE SEQUENCE</scope>
    <source>
        <strain evidence="1">AR01</strain>
    </source>
</reference>
<organism evidence="1 2">
    <name type="scientific">Rothia santali</name>
    <dbReference type="NCBI Taxonomy" id="2949643"/>
    <lineage>
        <taxon>Bacteria</taxon>
        <taxon>Bacillati</taxon>
        <taxon>Actinomycetota</taxon>
        <taxon>Actinomycetes</taxon>
        <taxon>Micrococcales</taxon>
        <taxon>Micrococcaceae</taxon>
        <taxon>Rothia</taxon>
    </lineage>
</organism>
<dbReference type="RefSeq" id="WP_254166171.1">
    <property type="nucleotide sequence ID" value="NZ_JANAFB010000014.1"/>
</dbReference>
<evidence type="ECO:0000313" key="2">
    <source>
        <dbReference type="Proteomes" id="UP001139502"/>
    </source>
</evidence>
<evidence type="ECO:0000313" key="1">
    <source>
        <dbReference type="EMBL" id="MCP3425803.1"/>
    </source>
</evidence>
<dbReference type="GO" id="GO:0016787">
    <property type="term" value="F:hydrolase activity"/>
    <property type="evidence" value="ECO:0007669"/>
    <property type="project" value="UniProtKB-KW"/>
</dbReference>
<dbReference type="InterPro" id="IPR015797">
    <property type="entry name" value="NUDIX_hydrolase-like_dom_sf"/>
</dbReference>
<proteinExistence type="predicted"/>
<keyword evidence="1" id="KW-0378">Hydrolase</keyword>
<dbReference type="Proteomes" id="UP001139502">
    <property type="component" value="Unassembled WGS sequence"/>
</dbReference>
<dbReference type="EMBL" id="JANAFB010000014">
    <property type="protein sequence ID" value="MCP3425803.1"/>
    <property type="molecule type" value="Genomic_DNA"/>
</dbReference>
<dbReference type="SUPFAM" id="SSF55811">
    <property type="entry name" value="Nudix"/>
    <property type="match status" value="1"/>
</dbReference>